<dbReference type="PANTHER" id="PTHR23150:SF19">
    <property type="entry name" value="FORMYLGLYCINE-GENERATING ENZYME"/>
    <property type="match status" value="1"/>
</dbReference>
<accession>A0ABV6YUC7</accession>
<dbReference type="PANTHER" id="PTHR23150">
    <property type="entry name" value="SULFATASE MODIFYING FACTOR 1, 2"/>
    <property type="match status" value="1"/>
</dbReference>
<feature type="domain" description="Sulfatase-modifying factor enzyme-like" evidence="1">
    <location>
        <begin position="154"/>
        <end position="417"/>
    </location>
</feature>
<dbReference type="InterPro" id="IPR016187">
    <property type="entry name" value="CTDL_fold"/>
</dbReference>
<dbReference type="Gene3D" id="3.90.1580.10">
    <property type="entry name" value="paralog of FGE (formylglycine-generating enzyme)"/>
    <property type="match status" value="1"/>
</dbReference>
<proteinExistence type="predicted"/>
<dbReference type="Proteomes" id="UP001594351">
    <property type="component" value="Unassembled WGS sequence"/>
</dbReference>
<gene>
    <name evidence="2" type="ORF">ACFL27_06230</name>
</gene>
<dbReference type="InterPro" id="IPR042095">
    <property type="entry name" value="SUMF_sf"/>
</dbReference>
<reference evidence="2 3" key="1">
    <citation type="submission" date="2024-09" db="EMBL/GenBank/DDBJ databases">
        <title>Laminarin stimulates single cell rates of sulfate reduction while oxygen inhibits transcriptomic activity in coastal marine sediment.</title>
        <authorList>
            <person name="Lindsay M."/>
            <person name="Orcutt B."/>
            <person name="Emerson D."/>
            <person name="Stepanauskas R."/>
            <person name="D'Angelo T."/>
        </authorList>
    </citation>
    <scope>NUCLEOTIDE SEQUENCE [LARGE SCALE GENOMIC DNA]</scope>
    <source>
        <strain evidence="2">SAG AM-311-K15</strain>
    </source>
</reference>
<evidence type="ECO:0000259" key="1">
    <source>
        <dbReference type="Pfam" id="PF03781"/>
    </source>
</evidence>
<evidence type="ECO:0000313" key="3">
    <source>
        <dbReference type="Proteomes" id="UP001594351"/>
    </source>
</evidence>
<dbReference type="PROSITE" id="PS51257">
    <property type="entry name" value="PROKAR_LIPOPROTEIN"/>
    <property type="match status" value="1"/>
</dbReference>
<dbReference type="InterPro" id="IPR005532">
    <property type="entry name" value="SUMF_dom"/>
</dbReference>
<comment type="caution">
    <text evidence="2">The sequence shown here is derived from an EMBL/GenBank/DDBJ whole genome shotgun (WGS) entry which is preliminary data.</text>
</comment>
<dbReference type="EMBL" id="JBHPBY010000059">
    <property type="protein sequence ID" value="MFC1849788.1"/>
    <property type="molecule type" value="Genomic_DNA"/>
</dbReference>
<dbReference type="InterPro" id="IPR051043">
    <property type="entry name" value="Sulfatase_Mod_Factor_Kinase"/>
</dbReference>
<evidence type="ECO:0000313" key="2">
    <source>
        <dbReference type="EMBL" id="MFC1849788.1"/>
    </source>
</evidence>
<dbReference type="Pfam" id="PF03781">
    <property type="entry name" value="FGE-sulfatase"/>
    <property type="match status" value="1"/>
</dbReference>
<dbReference type="SUPFAM" id="SSF56436">
    <property type="entry name" value="C-type lectin-like"/>
    <property type="match status" value="1"/>
</dbReference>
<organism evidence="2 3">
    <name type="scientific">candidate division CSSED10-310 bacterium</name>
    <dbReference type="NCBI Taxonomy" id="2855610"/>
    <lineage>
        <taxon>Bacteria</taxon>
        <taxon>Bacteria division CSSED10-310</taxon>
    </lineage>
</organism>
<protein>
    <submittedName>
        <fullName evidence="2">Formylglycine-generating enzyme family protein</fullName>
    </submittedName>
</protein>
<name>A0ABV6YUC7_UNCC1</name>
<sequence>MNLRLFTLCLCMTVLICQLISGCGYLEESAPSQTGQVCCAINLNKSLLEYYAITDISLSIKRDGTTIWGPRLYTIADHTATINGVPLGQDFRVYARIDDIQGDLVCDGYSEAFDTYARQTADAGFIILECAGALYASDAIVGELYLISATAASAFQQGSPDTEPCRHSDERQFTHILNRDFAVMATEVTRQMWSDLRAAESSLPADPSQTSISPAMDYPVQQVMWSEVILFANLLSGSNGFTRCYYQDPEFTTIIDGNNYKFGPYYCDFSADGYRLPSEGEWEYMCRGGSSGPFFTTESEYNSGKCGAPYCTADEFPMLEQNAVFCANSSAGASVSGSKLPNPWNVKDVHGNVWEWCWDWYGKYPRETGTNYAGPATGQYRVTRGGAFNAYALDCRSAARGWGPPDVGFNFVGFRLCRTVDW</sequence>
<keyword evidence="3" id="KW-1185">Reference proteome</keyword>